<evidence type="ECO:0000256" key="12">
    <source>
        <dbReference type="ARBA" id="ARBA00022989"/>
    </source>
</evidence>
<feature type="transmembrane region" description="Helical" evidence="16">
    <location>
        <begin position="400"/>
        <end position="418"/>
    </location>
</feature>
<evidence type="ECO:0000256" key="4">
    <source>
        <dbReference type="ARBA" id="ARBA00012483"/>
    </source>
</evidence>
<name>F4PK06_CACFS</name>
<evidence type="ECO:0000256" key="13">
    <source>
        <dbReference type="ARBA" id="ARBA00023136"/>
    </source>
</evidence>
<dbReference type="Pfam" id="PF11145">
    <property type="entry name" value="DUF2921"/>
    <property type="match status" value="1"/>
</dbReference>
<keyword evidence="8" id="KW-0732">Signal</keyword>
<keyword evidence="6 16" id="KW-0812">Transmembrane</keyword>
<evidence type="ECO:0000256" key="5">
    <source>
        <dbReference type="ARBA" id="ARBA00022679"/>
    </source>
</evidence>
<feature type="compositionally biased region" description="Low complexity" evidence="15">
    <location>
        <begin position="27"/>
        <end position="49"/>
    </location>
</feature>
<dbReference type="InterPro" id="IPR001841">
    <property type="entry name" value="Znf_RING"/>
</dbReference>
<dbReference type="PANTHER" id="PTHR22763:SF162">
    <property type="entry name" value="TRANSMEMBRANE E3 UBIQUITIN-PROTEIN LIGASE 1"/>
    <property type="match status" value="1"/>
</dbReference>
<keyword evidence="9 14" id="KW-0863">Zinc-finger</keyword>
<keyword evidence="19" id="KW-1185">Reference proteome</keyword>
<evidence type="ECO:0000256" key="6">
    <source>
        <dbReference type="ARBA" id="ARBA00022692"/>
    </source>
</evidence>
<dbReference type="Proteomes" id="UP000007797">
    <property type="component" value="Unassembled WGS sequence"/>
</dbReference>
<feature type="compositionally biased region" description="Polar residues" evidence="15">
    <location>
        <begin position="50"/>
        <end position="75"/>
    </location>
</feature>
<evidence type="ECO:0000256" key="16">
    <source>
        <dbReference type="SAM" id="Phobius"/>
    </source>
</evidence>
<sequence length="726" mass="81614">MSFTSSSSSVVCVLPTSADSQQKDKYASTSSATSTYSQSSAAMTSGSSGNENTLLHTNNNATGETLTDSSGSNNAGGVPSIGSGINNSQGSSSSSSGDSSSSSSQQVQTEQYPRNITFIYKGDWSVNNGSSLATLSFTKNTGHTLFSIINYPLQTSSNVDFVEGEMVIRDGVYTTDTTKKYFLYGIYEYKIGLLTLIALPNNIHYSTSIQFSDNSTVPEIRDILNKILSNITSTNDCGFNVNIQFESLSSDVQESNENQIRLSGSYVSTFCMLDIKIEAASILLSVYQSKRINYILMVTLCSFIQIFVLIKQMDYTGTQTGAAKVSLYTVGMQTIIDAYLCLIHLTAGIVIESMFNAFATAAFFQFVSFSLFGMRYLLIILKARRPQAFADGWHSLRREFSIFYLRFYSFLIGGFMIIYYMSHLFHLFLFIMYSFWVPQIYNNATRCTRRPFLWQYVLGMSFSRLAIPLYFFGCPYNFIPVEPDYTFSLMLFNWMCLQIFVLYLQEKWGPQFFIPKRFLPPKYQYARQIAPTIRDGQQCVICMCDVEADDNDYMITPCDHLFHSRCLLEWIEYKMSCPPSYGTQSFNNQFFDSLSSLQYLRVVKDGIQFKGRFIDVALSDGRPTYSQTQLLSTSKLNDEQAIVLIGIGFPQCSEECILDPDFSALIVDTDNGQCNSDSKKWSMIVGIVVGVVGAVALSIIILYGIKKYKRYLLLNQKSITMTNIKN</sequence>
<dbReference type="InterPro" id="IPR054484">
    <property type="entry name" value="ComC_SSD"/>
</dbReference>
<keyword evidence="13 16" id="KW-0472">Membrane</keyword>
<feature type="transmembrane region" description="Helical" evidence="16">
    <location>
        <begin position="453"/>
        <end position="473"/>
    </location>
</feature>
<feature type="transmembrane region" description="Helical" evidence="16">
    <location>
        <begin position="292"/>
        <end position="310"/>
    </location>
</feature>
<organism evidence="18 19">
    <name type="scientific">Cavenderia fasciculata</name>
    <name type="common">Slime mold</name>
    <name type="synonym">Dictyostelium fasciculatum</name>
    <dbReference type="NCBI Taxonomy" id="261658"/>
    <lineage>
        <taxon>Eukaryota</taxon>
        <taxon>Amoebozoa</taxon>
        <taxon>Evosea</taxon>
        <taxon>Eumycetozoa</taxon>
        <taxon>Dictyostelia</taxon>
        <taxon>Acytosteliales</taxon>
        <taxon>Cavenderiaceae</taxon>
        <taxon>Cavenderia</taxon>
    </lineage>
</organism>
<dbReference type="PANTHER" id="PTHR22763">
    <property type="entry name" value="RING ZINC FINGER PROTEIN"/>
    <property type="match status" value="1"/>
</dbReference>
<dbReference type="SUPFAM" id="SSF57850">
    <property type="entry name" value="RING/U-box"/>
    <property type="match status" value="1"/>
</dbReference>
<dbReference type="GO" id="GO:0012505">
    <property type="term" value="C:endomembrane system"/>
    <property type="evidence" value="ECO:0007669"/>
    <property type="project" value="UniProtKB-SubCell"/>
</dbReference>
<evidence type="ECO:0000313" key="18">
    <source>
        <dbReference type="EMBL" id="EGG23930.1"/>
    </source>
</evidence>
<evidence type="ECO:0000256" key="3">
    <source>
        <dbReference type="ARBA" id="ARBA00004906"/>
    </source>
</evidence>
<dbReference type="EC" id="2.3.2.27" evidence="4"/>
<feature type="compositionally biased region" description="Low complexity" evidence="15">
    <location>
        <begin position="1"/>
        <end position="11"/>
    </location>
</feature>
<keyword evidence="12 16" id="KW-1133">Transmembrane helix</keyword>
<keyword evidence="7" id="KW-0479">Metal-binding</keyword>
<dbReference type="InterPro" id="IPR013083">
    <property type="entry name" value="Znf_RING/FYVE/PHD"/>
</dbReference>
<dbReference type="OMA" id="GQGCVIC"/>
<feature type="transmembrane region" description="Helical" evidence="16">
    <location>
        <begin position="683"/>
        <end position="705"/>
    </location>
</feature>
<reference evidence="19" key="1">
    <citation type="journal article" date="2011" name="Genome Res.">
        <title>Phylogeny-wide analysis of social amoeba genomes highlights ancient origins for complex intercellular communication.</title>
        <authorList>
            <person name="Heidel A.J."/>
            <person name="Lawal H.M."/>
            <person name="Felder M."/>
            <person name="Schilde C."/>
            <person name="Helps N.R."/>
            <person name="Tunggal B."/>
            <person name="Rivero F."/>
            <person name="John U."/>
            <person name="Schleicher M."/>
            <person name="Eichinger L."/>
            <person name="Platzer M."/>
            <person name="Noegel A.A."/>
            <person name="Schaap P."/>
            <person name="Gloeckner G."/>
        </authorList>
    </citation>
    <scope>NUCLEOTIDE SEQUENCE [LARGE SCALE GENOMIC DNA]</scope>
    <source>
        <strain evidence="19">SH3</strain>
    </source>
</reference>
<comment type="pathway">
    <text evidence="3">Protein modification; protein ubiquitination.</text>
</comment>
<dbReference type="RefSeq" id="XP_004361781.1">
    <property type="nucleotide sequence ID" value="XM_004361724.1"/>
</dbReference>
<feature type="transmembrane region" description="Helical" evidence="16">
    <location>
        <begin position="357"/>
        <end position="379"/>
    </location>
</feature>
<dbReference type="OrthoDB" id="9984778at2759"/>
<dbReference type="GO" id="GO:0061630">
    <property type="term" value="F:ubiquitin protein ligase activity"/>
    <property type="evidence" value="ECO:0007669"/>
    <property type="project" value="UniProtKB-EC"/>
</dbReference>
<comment type="catalytic activity">
    <reaction evidence="1">
        <text>S-ubiquitinyl-[E2 ubiquitin-conjugating enzyme]-L-cysteine + [acceptor protein]-L-lysine = [E2 ubiquitin-conjugating enzyme]-L-cysteine + N(6)-ubiquitinyl-[acceptor protein]-L-lysine.</text>
        <dbReference type="EC" id="2.3.2.27"/>
    </reaction>
</comment>
<feature type="domain" description="RING-type" evidence="17">
    <location>
        <begin position="539"/>
        <end position="578"/>
    </location>
</feature>
<evidence type="ECO:0000256" key="8">
    <source>
        <dbReference type="ARBA" id="ARBA00022729"/>
    </source>
</evidence>
<accession>F4PK06</accession>
<dbReference type="KEGG" id="dfa:DFA_06068"/>
<dbReference type="AlphaFoldDB" id="F4PK06"/>
<feature type="region of interest" description="Disordered" evidence="15">
    <location>
        <begin position="1"/>
        <end position="110"/>
    </location>
</feature>
<dbReference type="GO" id="GO:0008270">
    <property type="term" value="F:zinc ion binding"/>
    <property type="evidence" value="ECO:0007669"/>
    <property type="project" value="UniProtKB-KW"/>
</dbReference>
<dbReference type="Pfam" id="PF22933">
    <property type="entry name" value="ComC_SSD"/>
    <property type="match status" value="1"/>
</dbReference>
<feature type="compositionally biased region" description="Low complexity" evidence="15">
    <location>
        <begin position="80"/>
        <end position="105"/>
    </location>
</feature>
<feature type="transmembrane region" description="Helical" evidence="16">
    <location>
        <begin position="424"/>
        <end position="441"/>
    </location>
</feature>
<protein>
    <recommendedName>
        <fullName evidence="4">RING-type E3 ubiquitin transferase</fullName>
        <ecNumber evidence="4">2.3.2.27</ecNumber>
    </recommendedName>
</protein>
<evidence type="ECO:0000259" key="17">
    <source>
        <dbReference type="PROSITE" id="PS50089"/>
    </source>
</evidence>
<proteinExistence type="predicted"/>
<dbReference type="EMBL" id="GL883007">
    <property type="protein sequence ID" value="EGG23930.1"/>
    <property type="molecule type" value="Genomic_DNA"/>
</dbReference>
<dbReference type="PROSITE" id="PS50089">
    <property type="entry name" value="ZF_RING_2"/>
    <property type="match status" value="1"/>
</dbReference>
<keyword evidence="11" id="KW-0862">Zinc</keyword>
<dbReference type="SMART" id="SM00184">
    <property type="entry name" value="RING"/>
    <property type="match status" value="1"/>
</dbReference>
<keyword evidence="10" id="KW-0833">Ubl conjugation pathway</keyword>
<evidence type="ECO:0000256" key="10">
    <source>
        <dbReference type="ARBA" id="ARBA00022786"/>
    </source>
</evidence>
<dbReference type="Pfam" id="PF13639">
    <property type="entry name" value="zf-RING_2"/>
    <property type="match status" value="1"/>
</dbReference>
<evidence type="ECO:0000313" key="19">
    <source>
        <dbReference type="Proteomes" id="UP000007797"/>
    </source>
</evidence>
<dbReference type="GeneID" id="14876608"/>
<dbReference type="GO" id="GO:0043161">
    <property type="term" value="P:proteasome-mediated ubiquitin-dependent protein catabolic process"/>
    <property type="evidence" value="ECO:0007669"/>
    <property type="project" value="TreeGrafter"/>
</dbReference>
<evidence type="ECO:0000256" key="14">
    <source>
        <dbReference type="PROSITE-ProRule" id="PRU00175"/>
    </source>
</evidence>
<evidence type="ECO:0000256" key="2">
    <source>
        <dbReference type="ARBA" id="ARBA00004127"/>
    </source>
</evidence>
<evidence type="ECO:0000256" key="1">
    <source>
        <dbReference type="ARBA" id="ARBA00000900"/>
    </source>
</evidence>
<evidence type="ECO:0000256" key="7">
    <source>
        <dbReference type="ARBA" id="ARBA00022723"/>
    </source>
</evidence>
<comment type="subcellular location">
    <subcellularLocation>
        <location evidence="2">Endomembrane system</location>
        <topology evidence="2">Multi-pass membrane protein</topology>
    </subcellularLocation>
</comment>
<gene>
    <name evidence="18" type="ORF">DFA_06068</name>
</gene>
<feature type="transmembrane region" description="Helical" evidence="16">
    <location>
        <begin position="330"/>
        <end position="351"/>
    </location>
</feature>
<dbReference type="STRING" id="1054147.F4PK06"/>
<keyword evidence="5" id="KW-0808">Transferase</keyword>
<dbReference type="Gene3D" id="3.30.40.10">
    <property type="entry name" value="Zinc/RING finger domain, C3HC4 (zinc finger)"/>
    <property type="match status" value="1"/>
</dbReference>
<evidence type="ECO:0000256" key="15">
    <source>
        <dbReference type="SAM" id="MobiDB-lite"/>
    </source>
</evidence>
<dbReference type="InterPro" id="IPR021319">
    <property type="entry name" value="DUF2921"/>
</dbReference>
<dbReference type="InterPro" id="IPR050731">
    <property type="entry name" value="HRD1_E3_ubiq-ligases"/>
</dbReference>
<feature type="transmembrane region" description="Helical" evidence="16">
    <location>
        <begin position="485"/>
        <end position="504"/>
    </location>
</feature>
<evidence type="ECO:0000256" key="11">
    <source>
        <dbReference type="ARBA" id="ARBA00022833"/>
    </source>
</evidence>
<evidence type="ECO:0000256" key="9">
    <source>
        <dbReference type="ARBA" id="ARBA00022771"/>
    </source>
</evidence>